<dbReference type="AlphaFoldDB" id="A0AAD9TMG0"/>
<evidence type="ECO:0000313" key="2">
    <source>
        <dbReference type="Proteomes" id="UP001280121"/>
    </source>
</evidence>
<accession>A0AAD9TMG0</accession>
<protein>
    <submittedName>
        <fullName evidence="1">Uncharacterized protein</fullName>
    </submittedName>
</protein>
<dbReference type="PANTHER" id="PTHR10826:SF14">
    <property type="entry name" value="MITOCHONDRIAL GLYCOPROTEIN FAMILY PROTEIN"/>
    <property type="match status" value="1"/>
</dbReference>
<organism evidence="1 2">
    <name type="scientific">Dipteronia dyeriana</name>
    <dbReference type="NCBI Taxonomy" id="168575"/>
    <lineage>
        <taxon>Eukaryota</taxon>
        <taxon>Viridiplantae</taxon>
        <taxon>Streptophyta</taxon>
        <taxon>Embryophyta</taxon>
        <taxon>Tracheophyta</taxon>
        <taxon>Spermatophyta</taxon>
        <taxon>Magnoliopsida</taxon>
        <taxon>eudicotyledons</taxon>
        <taxon>Gunneridae</taxon>
        <taxon>Pentapetalae</taxon>
        <taxon>rosids</taxon>
        <taxon>malvids</taxon>
        <taxon>Sapindales</taxon>
        <taxon>Sapindaceae</taxon>
        <taxon>Hippocastanoideae</taxon>
        <taxon>Acereae</taxon>
        <taxon>Dipteronia</taxon>
    </lineage>
</organism>
<dbReference type="InterPro" id="IPR036561">
    <property type="entry name" value="MAM33_sf"/>
</dbReference>
<reference evidence="1" key="1">
    <citation type="journal article" date="2023" name="Plant J.">
        <title>Genome sequences and population genomics provide insights into the demographic history, inbreeding, and mutation load of two 'living fossil' tree species of Dipteronia.</title>
        <authorList>
            <person name="Feng Y."/>
            <person name="Comes H.P."/>
            <person name="Chen J."/>
            <person name="Zhu S."/>
            <person name="Lu R."/>
            <person name="Zhang X."/>
            <person name="Li P."/>
            <person name="Qiu J."/>
            <person name="Olsen K.M."/>
            <person name="Qiu Y."/>
        </authorList>
    </citation>
    <scope>NUCLEOTIDE SEQUENCE</scope>
    <source>
        <strain evidence="1">KIB01</strain>
    </source>
</reference>
<comment type="caution">
    <text evidence="1">The sequence shown here is derived from an EMBL/GenBank/DDBJ whole genome shotgun (WGS) entry which is preliminary data.</text>
</comment>
<keyword evidence="2" id="KW-1185">Reference proteome</keyword>
<gene>
    <name evidence="1" type="ORF">Ddye_026267</name>
</gene>
<dbReference type="SUPFAM" id="SSF54529">
    <property type="entry name" value="Mitochondrial glycoprotein MAM33-like"/>
    <property type="match status" value="1"/>
</dbReference>
<name>A0AAD9TMG0_9ROSI</name>
<dbReference type="Proteomes" id="UP001280121">
    <property type="component" value="Unassembled WGS sequence"/>
</dbReference>
<evidence type="ECO:0000313" key="1">
    <source>
        <dbReference type="EMBL" id="KAK2638472.1"/>
    </source>
</evidence>
<dbReference type="PANTHER" id="PTHR10826">
    <property type="entry name" value="COMPLEMENT COMPONENT 1"/>
    <property type="match status" value="1"/>
</dbReference>
<dbReference type="Gene3D" id="3.10.280.10">
    <property type="entry name" value="Mitochondrial glycoprotein"/>
    <property type="match status" value="1"/>
</dbReference>
<dbReference type="GO" id="GO:0005759">
    <property type="term" value="C:mitochondrial matrix"/>
    <property type="evidence" value="ECO:0007669"/>
    <property type="project" value="InterPro"/>
</dbReference>
<proteinExistence type="predicted"/>
<dbReference type="InterPro" id="IPR003428">
    <property type="entry name" value="MAM33"/>
</dbReference>
<dbReference type="EMBL" id="JANJYI010000008">
    <property type="protein sequence ID" value="KAK2638472.1"/>
    <property type="molecule type" value="Genomic_DNA"/>
</dbReference>
<dbReference type="Pfam" id="PF02330">
    <property type="entry name" value="MAM33"/>
    <property type="match status" value="1"/>
</dbReference>
<sequence length="137" mass="15417">MKFNSFTVEDRAGEQWMIMVGKKKFGDSEDIKIEATMFDGCVSVPRVGDDATGEDLRLHISLIVDISKTDGSITVEFVCSAWPNTLEIHNVYAFSGSSRDNKLVRPYIGPHFGKLSRELRRTLRQFFEARGVSIPPC</sequence>